<dbReference type="GO" id="GO:0005506">
    <property type="term" value="F:iron ion binding"/>
    <property type="evidence" value="ECO:0007669"/>
    <property type="project" value="InterPro"/>
</dbReference>
<dbReference type="GO" id="GO:0020037">
    <property type="term" value="F:heme binding"/>
    <property type="evidence" value="ECO:0007669"/>
    <property type="project" value="InterPro"/>
</dbReference>
<feature type="region of interest" description="Disordered" evidence="7">
    <location>
        <begin position="498"/>
        <end position="523"/>
    </location>
</feature>
<dbReference type="Proteomes" id="UP000026962">
    <property type="component" value="Chromosome 3"/>
</dbReference>
<evidence type="ECO:0000313" key="9">
    <source>
        <dbReference type="Proteomes" id="UP000026962"/>
    </source>
</evidence>
<keyword evidence="2 5" id="KW-0479">Metal-binding</keyword>
<dbReference type="InterPro" id="IPR002401">
    <property type="entry name" value="Cyt_P450_E_grp-I"/>
</dbReference>
<feature type="region of interest" description="Disordered" evidence="7">
    <location>
        <begin position="538"/>
        <end position="563"/>
    </location>
</feature>
<dbReference type="PANTHER" id="PTHR24286:SF28">
    <property type="entry name" value="ABSCISIC ACID 8'-HYDROXYLASE 3-LIKE"/>
    <property type="match status" value="1"/>
</dbReference>
<dbReference type="GO" id="GO:0016705">
    <property type="term" value="F:oxidoreductase activity, acting on paired donors, with incorporation or reduction of molecular oxygen"/>
    <property type="evidence" value="ECO:0007669"/>
    <property type="project" value="InterPro"/>
</dbReference>
<keyword evidence="9" id="KW-1185">Reference proteome</keyword>
<evidence type="ECO:0000256" key="7">
    <source>
        <dbReference type="SAM" id="MobiDB-lite"/>
    </source>
</evidence>
<dbReference type="GO" id="GO:0016125">
    <property type="term" value="P:sterol metabolic process"/>
    <property type="evidence" value="ECO:0007669"/>
    <property type="project" value="TreeGrafter"/>
</dbReference>
<dbReference type="SUPFAM" id="SSF48264">
    <property type="entry name" value="Cytochrome P450"/>
    <property type="match status" value="1"/>
</dbReference>
<dbReference type="STRING" id="4537.A0A0E0KL80"/>
<evidence type="ECO:0000256" key="1">
    <source>
        <dbReference type="ARBA" id="ARBA00022692"/>
    </source>
</evidence>
<dbReference type="Gene3D" id="1.10.630.10">
    <property type="entry name" value="Cytochrome P450"/>
    <property type="match status" value="1"/>
</dbReference>
<name>A0A0E0KL80_ORYPU</name>
<dbReference type="GO" id="GO:0010268">
    <property type="term" value="P:brassinosteroid homeostasis"/>
    <property type="evidence" value="ECO:0007669"/>
    <property type="project" value="TreeGrafter"/>
</dbReference>
<dbReference type="InterPro" id="IPR036396">
    <property type="entry name" value="Cyt_P450_sf"/>
</dbReference>
<sequence>MAVFGAAVLVALAVTCGLIWLRSRRLSKEMRDIPGTMGWPVVGETFSFISGFSSPAGILSFMRDRQKRFGKVFKTYVLGRMTVFMTGREAAKILLSGKDGVVSLNLFYTGKQVLGPTSLLTTNGDEHKKLRRLIGEPLSIDALKKYLDFINELAVQTLDTWLGRRVLVLEEASSVIKLFTLKVIANMLMSLEPEGEDQEKFRANFKIISSSFASLPLKIPGTAFHRGLKARNRMYAMLDSVIARRRDGGEVRNDFLQTLLRKHAKDGATAADEDDGGDADKLTDAQLKDNILTLLVAGHDTTTAGLTWLIKFLGENPEALHKLRVSTAVSIDSIGFVVANLRFVGVNCCVFVQEEHMEIKERLDGSSHLGWSDVMNETLRRATILPWFSRKAAQDFSIDGYEIKKGTSVNLDVVSIHHDPAVFADPYKFDPNRFDPYSFLGFGSGPRMCPGMSLARLEICVFIHHLVCRYSWTPLEDDDSVQPTLVRMLRNKYPIPRNKAAAATPRQSDEEQLLQWQSDKEQQPRSIAQTFRSLRHDHSRAVTRNGTIQEATQQQQLRKGQRQWNNNQVAKPIRVTKEETLCNTAVAFPR</sequence>
<dbReference type="eggNOG" id="KOG0157">
    <property type="taxonomic scope" value="Eukaryota"/>
</dbReference>
<organism evidence="8">
    <name type="scientific">Oryza punctata</name>
    <name type="common">Red rice</name>
    <dbReference type="NCBI Taxonomy" id="4537"/>
    <lineage>
        <taxon>Eukaryota</taxon>
        <taxon>Viridiplantae</taxon>
        <taxon>Streptophyta</taxon>
        <taxon>Embryophyta</taxon>
        <taxon>Tracheophyta</taxon>
        <taxon>Spermatophyta</taxon>
        <taxon>Magnoliopsida</taxon>
        <taxon>Liliopsida</taxon>
        <taxon>Poales</taxon>
        <taxon>Poaceae</taxon>
        <taxon>BOP clade</taxon>
        <taxon>Oryzoideae</taxon>
        <taxon>Oryzeae</taxon>
        <taxon>Oryzinae</taxon>
        <taxon>Oryza</taxon>
    </lineage>
</organism>
<reference evidence="8" key="1">
    <citation type="submission" date="2015-04" db="UniProtKB">
        <authorList>
            <consortium name="EnsemblPlants"/>
        </authorList>
    </citation>
    <scope>IDENTIFICATION</scope>
</reference>
<comment type="similarity">
    <text evidence="6">Belongs to the cytochrome P450 family.</text>
</comment>
<dbReference type="HOGENOM" id="CLU_001570_15_5_1"/>
<keyword evidence="3" id="KW-0472">Membrane</keyword>
<dbReference type="CDD" id="cd11043">
    <property type="entry name" value="CYP90-like"/>
    <property type="match status" value="1"/>
</dbReference>
<dbReference type="PROSITE" id="PS00086">
    <property type="entry name" value="CYTOCHROME_P450"/>
    <property type="match status" value="1"/>
</dbReference>
<dbReference type="Pfam" id="PF00067">
    <property type="entry name" value="p450"/>
    <property type="match status" value="2"/>
</dbReference>
<comment type="cofactor">
    <cofactor evidence="5">
        <name>heme</name>
        <dbReference type="ChEBI" id="CHEBI:30413"/>
    </cofactor>
</comment>
<evidence type="ECO:0000313" key="8">
    <source>
        <dbReference type="EnsemblPlants" id="OPUNC03G37300.1"/>
    </source>
</evidence>
<proteinExistence type="inferred from homology"/>
<evidence type="ECO:0000256" key="5">
    <source>
        <dbReference type="PIRSR" id="PIRSR602401-1"/>
    </source>
</evidence>
<keyword evidence="1" id="KW-0812">Transmembrane</keyword>
<evidence type="ECO:0000256" key="4">
    <source>
        <dbReference type="ARBA" id="ARBA00023004"/>
    </source>
</evidence>
<dbReference type="Gramene" id="OPUNC03G37300.1">
    <property type="protein sequence ID" value="OPUNC03G37300.1"/>
    <property type="gene ID" value="OPUNC03G37300"/>
</dbReference>
<keyword evidence="3" id="KW-1133">Transmembrane helix</keyword>
<dbReference type="InterPro" id="IPR001128">
    <property type="entry name" value="Cyt_P450"/>
</dbReference>
<evidence type="ECO:0000256" key="3">
    <source>
        <dbReference type="ARBA" id="ARBA00022989"/>
    </source>
</evidence>
<feature type="binding site" description="axial binding residue" evidence="5">
    <location>
        <position position="449"/>
    </location>
    <ligand>
        <name>heme</name>
        <dbReference type="ChEBI" id="CHEBI:30413"/>
    </ligand>
    <ligandPart>
        <name>Fe</name>
        <dbReference type="ChEBI" id="CHEBI:18248"/>
    </ligandPart>
</feature>
<keyword evidence="6" id="KW-0560">Oxidoreductase</keyword>
<dbReference type="InterPro" id="IPR017972">
    <property type="entry name" value="Cyt_P450_CS"/>
</dbReference>
<feature type="compositionally biased region" description="Polar residues" evidence="7">
    <location>
        <begin position="542"/>
        <end position="552"/>
    </location>
</feature>
<dbReference type="PRINTS" id="PR00463">
    <property type="entry name" value="EP450I"/>
</dbReference>
<evidence type="ECO:0000256" key="2">
    <source>
        <dbReference type="ARBA" id="ARBA00022723"/>
    </source>
</evidence>
<dbReference type="GO" id="GO:0016132">
    <property type="term" value="P:brassinosteroid biosynthetic process"/>
    <property type="evidence" value="ECO:0007669"/>
    <property type="project" value="TreeGrafter"/>
</dbReference>
<keyword evidence="4 5" id="KW-0408">Iron</keyword>
<keyword evidence="6" id="KW-0503">Monooxygenase</keyword>
<protein>
    <submittedName>
        <fullName evidence="8">Uncharacterized protein</fullName>
    </submittedName>
</protein>
<reference evidence="8" key="2">
    <citation type="submission" date="2018-05" db="EMBL/GenBank/DDBJ databases">
        <title>OpunRS2 (Oryza punctata Reference Sequence Version 2).</title>
        <authorList>
            <person name="Zhang J."/>
            <person name="Kudrna D."/>
            <person name="Lee S."/>
            <person name="Talag J."/>
            <person name="Welchert J."/>
            <person name="Wing R.A."/>
        </authorList>
    </citation>
    <scope>NUCLEOTIDE SEQUENCE [LARGE SCALE GENOMIC DNA]</scope>
</reference>
<evidence type="ECO:0000256" key="6">
    <source>
        <dbReference type="RuleBase" id="RU000461"/>
    </source>
</evidence>
<dbReference type="PANTHER" id="PTHR24286">
    <property type="entry name" value="CYTOCHROME P450 26"/>
    <property type="match status" value="1"/>
</dbReference>
<dbReference type="OMA" id="RDRMYAM"/>
<dbReference type="AlphaFoldDB" id="A0A0E0KL80"/>
<accession>A0A0E0KL80</accession>
<keyword evidence="5 6" id="KW-0349">Heme</keyword>
<dbReference type="GO" id="GO:0004497">
    <property type="term" value="F:monooxygenase activity"/>
    <property type="evidence" value="ECO:0007669"/>
    <property type="project" value="UniProtKB-KW"/>
</dbReference>
<dbReference type="EnsemblPlants" id="OPUNC03G37300.1">
    <property type="protein sequence ID" value="OPUNC03G37300.1"/>
    <property type="gene ID" value="OPUNC03G37300"/>
</dbReference>
<dbReference type="PRINTS" id="PR00385">
    <property type="entry name" value="P450"/>
</dbReference>